<feature type="coiled-coil region" evidence="1">
    <location>
        <begin position="12"/>
        <end position="39"/>
    </location>
</feature>
<reference evidence="3" key="1">
    <citation type="submission" date="2011-12" db="EMBL/GenBank/DDBJ databases">
        <authorList>
            <consortium name="The Broad Institute Genome Sequencing Platform"/>
            <person name="Russ C."/>
            <person name="Tyler B."/>
            <person name="Panabieres F."/>
            <person name="Shan W."/>
            <person name="Tripathy S."/>
            <person name="Grunwald N."/>
            <person name="Machado M."/>
            <person name="Young S.K."/>
            <person name="Zeng Q."/>
            <person name="Gargeya S."/>
            <person name="Fitzgerald M."/>
            <person name="Haas B."/>
            <person name="Abouelleil A."/>
            <person name="Alvarado L."/>
            <person name="Arachchi H.M."/>
            <person name="Berlin A."/>
            <person name="Chapman S.B."/>
            <person name="Gearin G."/>
            <person name="Goldberg J."/>
            <person name="Griggs A."/>
            <person name="Gujja S."/>
            <person name="Hansen M."/>
            <person name="Heiman D."/>
            <person name="Howarth C."/>
            <person name="Larimer J."/>
            <person name="Lui A."/>
            <person name="MacDonald P.J.P."/>
            <person name="McCowen C."/>
            <person name="Montmayeur A."/>
            <person name="Murphy C."/>
            <person name="Neiman D."/>
            <person name="Pearson M."/>
            <person name="Priest M."/>
            <person name="Roberts A."/>
            <person name="Saif S."/>
            <person name="Shea T."/>
            <person name="Sisk P."/>
            <person name="Stolte C."/>
            <person name="Sykes S."/>
            <person name="Wortman J."/>
            <person name="Nusbaum C."/>
            <person name="Birren B."/>
        </authorList>
    </citation>
    <scope>NUCLEOTIDE SEQUENCE [LARGE SCALE GENOMIC DNA]</scope>
    <source>
        <strain evidence="3">INRA-310</strain>
    </source>
</reference>
<evidence type="ECO:0000256" key="1">
    <source>
        <dbReference type="SAM" id="Coils"/>
    </source>
</evidence>
<dbReference type="PANTHER" id="PTHR48471">
    <property type="entry name" value="DDE TNP4 DOMAIN-CONTAINING PROTEIN"/>
    <property type="match status" value="1"/>
</dbReference>
<protein>
    <submittedName>
        <fullName evidence="2">Uncharacterized protein</fullName>
    </submittedName>
</protein>
<dbReference type="EMBL" id="KI669565">
    <property type="protein sequence ID" value="ETN19204.1"/>
    <property type="molecule type" value="Genomic_DNA"/>
</dbReference>
<evidence type="ECO:0000313" key="2">
    <source>
        <dbReference type="EMBL" id="ETN19204.1"/>
    </source>
</evidence>
<dbReference type="Proteomes" id="UP000018817">
    <property type="component" value="Unassembled WGS sequence"/>
</dbReference>
<dbReference type="PANTHER" id="PTHR48471:SF1">
    <property type="entry name" value="DDE TNP4 DOMAIN-CONTAINING PROTEIN"/>
    <property type="match status" value="1"/>
</dbReference>
<dbReference type="GeneID" id="20174670"/>
<accession>W2R3B6</accession>
<reference evidence="2 3" key="2">
    <citation type="submission" date="2013-11" db="EMBL/GenBank/DDBJ databases">
        <title>The Genome Sequence of Phytophthora parasitica INRA-310.</title>
        <authorList>
            <consortium name="The Broad Institute Genomics Platform"/>
            <person name="Russ C."/>
            <person name="Tyler B."/>
            <person name="Panabieres F."/>
            <person name="Shan W."/>
            <person name="Tripathy S."/>
            <person name="Grunwald N."/>
            <person name="Machado M."/>
            <person name="Johnson C.S."/>
            <person name="Arredondo F."/>
            <person name="Hong C."/>
            <person name="Coffey M."/>
            <person name="Young S.K."/>
            <person name="Zeng Q."/>
            <person name="Gargeya S."/>
            <person name="Fitzgerald M."/>
            <person name="Abouelleil A."/>
            <person name="Alvarado L."/>
            <person name="Chapman S.B."/>
            <person name="Gainer-Dewar J."/>
            <person name="Goldberg J."/>
            <person name="Griggs A."/>
            <person name="Gujja S."/>
            <person name="Hansen M."/>
            <person name="Howarth C."/>
            <person name="Imamovic A."/>
            <person name="Ireland A."/>
            <person name="Larimer J."/>
            <person name="McCowan C."/>
            <person name="Murphy C."/>
            <person name="Pearson M."/>
            <person name="Poon T.W."/>
            <person name="Priest M."/>
            <person name="Roberts A."/>
            <person name="Saif S."/>
            <person name="Shea T."/>
            <person name="Sykes S."/>
            <person name="Wortman J."/>
            <person name="Nusbaum C."/>
            <person name="Birren B."/>
        </authorList>
    </citation>
    <scope>NUCLEOTIDE SEQUENCE [LARGE SCALE GENOMIC DNA]</scope>
    <source>
        <strain evidence="2 3">INRA-310</strain>
    </source>
</reference>
<dbReference type="RefSeq" id="XP_008895081.1">
    <property type="nucleotide sequence ID" value="XM_008896833.1"/>
</dbReference>
<dbReference type="VEuPathDB" id="FungiDB:PPTG_04584"/>
<organism evidence="2 3">
    <name type="scientific">Phytophthora nicotianae (strain INRA-310)</name>
    <name type="common">Phytophthora parasitica</name>
    <dbReference type="NCBI Taxonomy" id="761204"/>
    <lineage>
        <taxon>Eukaryota</taxon>
        <taxon>Sar</taxon>
        <taxon>Stramenopiles</taxon>
        <taxon>Oomycota</taxon>
        <taxon>Peronosporomycetes</taxon>
        <taxon>Peronosporales</taxon>
        <taxon>Peronosporaceae</taxon>
        <taxon>Phytophthora</taxon>
    </lineage>
</organism>
<keyword evidence="1" id="KW-0175">Coiled coil</keyword>
<evidence type="ECO:0000313" key="3">
    <source>
        <dbReference type="Proteomes" id="UP000018817"/>
    </source>
</evidence>
<dbReference type="AlphaFoldDB" id="W2R3B6"/>
<proteinExistence type="predicted"/>
<sequence length="174" mass="19597">MEDGKDTTTSLLLCMGEALAKYEREVDDARDEVFLLMIKEVWRMAMRSKLTASSLEKSTESAWMSLYSPGTTKLLECNEFNESVLRTMLHRMLLGVPPTTLARILRKAEKALAATSSGYGPARMAWPSPSRQIELTRLVDAREPLLKHTFEFIDGKNLRVAQSSRMPCTTAGYM</sequence>
<gene>
    <name evidence="2" type="ORF">PPTG_04584</name>
</gene>
<name>W2R3B6_PHYN3</name>